<dbReference type="GO" id="GO:0016787">
    <property type="term" value="F:hydrolase activity"/>
    <property type="evidence" value="ECO:0007669"/>
    <property type="project" value="UniProtKB-KW"/>
</dbReference>
<dbReference type="PANTHER" id="PTHR47478">
    <property type="match status" value="1"/>
</dbReference>
<organism evidence="1 2">
    <name type="scientific">Streptomyces aureoversilis</name>
    <dbReference type="NCBI Taxonomy" id="67277"/>
    <lineage>
        <taxon>Bacteria</taxon>
        <taxon>Bacillati</taxon>
        <taxon>Actinomycetota</taxon>
        <taxon>Actinomycetes</taxon>
        <taxon>Kitasatosporales</taxon>
        <taxon>Streptomycetaceae</taxon>
        <taxon>Streptomyces</taxon>
    </lineage>
</organism>
<dbReference type="Gene3D" id="3.40.50.1000">
    <property type="entry name" value="HAD superfamily/HAD-like"/>
    <property type="match status" value="1"/>
</dbReference>
<gene>
    <name evidence="1" type="ORF">ACFPP6_35775</name>
</gene>
<dbReference type="InterPro" id="IPR023214">
    <property type="entry name" value="HAD_sf"/>
</dbReference>
<dbReference type="RefSeq" id="WP_382051064.1">
    <property type="nucleotide sequence ID" value="NZ_JBHSKJ010000039.1"/>
</dbReference>
<dbReference type="NCBIfam" id="TIGR01549">
    <property type="entry name" value="HAD-SF-IA-v1"/>
    <property type="match status" value="1"/>
</dbReference>
<protein>
    <submittedName>
        <fullName evidence="1">HAD family hydrolase</fullName>
        <ecNumber evidence="1">3.1.3.-</ecNumber>
    </submittedName>
</protein>
<dbReference type="InterPro" id="IPR052550">
    <property type="entry name" value="Pyrimidine_5'-ntase_YjjG"/>
</dbReference>
<proteinExistence type="predicted"/>
<keyword evidence="2" id="KW-1185">Reference proteome</keyword>
<dbReference type="EMBL" id="JBHSKJ010000039">
    <property type="protein sequence ID" value="MFC5150004.1"/>
    <property type="molecule type" value="Genomic_DNA"/>
</dbReference>
<dbReference type="Pfam" id="PF13419">
    <property type="entry name" value="HAD_2"/>
    <property type="match status" value="1"/>
</dbReference>
<dbReference type="InterPro" id="IPR041492">
    <property type="entry name" value="HAD_2"/>
</dbReference>
<dbReference type="PANTHER" id="PTHR47478:SF1">
    <property type="entry name" value="PYRIMIDINE 5'-NUCLEOTIDASE YJJG"/>
    <property type="match status" value="1"/>
</dbReference>
<dbReference type="InterPro" id="IPR036412">
    <property type="entry name" value="HAD-like_sf"/>
</dbReference>
<name>A0ABW0A8S1_9ACTN</name>
<dbReference type="InterPro" id="IPR006439">
    <property type="entry name" value="HAD-SF_hydro_IA"/>
</dbReference>
<evidence type="ECO:0000313" key="2">
    <source>
        <dbReference type="Proteomes" id="UP001596222"/>
    </source>
</evidence>
<dbReference type="EC" id="3.1.3.-" evidence="1"/>
<evidence type="ECO:0000313" key="1">
    <source>
        <dbReference type="EMBL" id="MFC5150004.1"/>
    </source>
</evidence>
<reference evidence="2" key="1">
    <citation type="journal article" date="2019" name="Int. J. Syst. Evol. Microbiol.">
        <title>The Global Catalogue of Microorganisms (GCM) 10K type strain sequencing project: providing services to taxonomists for standard genome sequencing and annotation.</title>
        <authorList>
            <consortium name="The Broad Institute Genomics Platform"/>
            <consortium name="The Broad Institute Genome Sequencing Center for Infectious Disease"/>
            <person name="Wu L."/>
            <person name="Ma J."/>
        </authorList>
    </citation>
    <scope>NUCLEOTIDE SEQUENCE [LARGE SCALE GENOMIC DNA]</scope>
    <source>
        <strain evidence="2">CGMCC 4.1641</strain>
    </source>
</reference>
<comment type="caution">
    <text evidence="1">The sequence shown here is derived from an EMBL/GenBank/DDBJ whole genome shotgun (WGS) entry which is preliminary data.</text>
</comment>
<accession>A0ABW0A8S1</accession>
<keyword evidence="1" id="KW-0378">Hydrolase</keyword>
<dbReference type="SUPFAM" id="SSF56784">
    <property type="entry name" value="HAD-like"/>
    <property type="match status" value="1"/>
</dbReference>
<sequence length="210" mass="23009">MRSSNWTALVDRQSALSNAVTGLSRTHSFGPEIEQWLLAELADRANPADFIQLRTAYGLTEDPAQLWQEYVDRMAAAVTCRPDVLEGLVQLRTAEWTIGIATNGASNIQRAKLRTTGISELVDGIAVSGDVQVRKPDRQLFHLAAARCGKELADGAWMIGGNPADVEGGRQAGLHTIWLRGRPWPETIPAPHHAAHDVTEAITFLLNKRE</sequence>
<dbReference type="Proteomes" id="UP001596222">
    <property type="component" value="Unassembled WGS sequence"/>
</dbReference>